<evidence type="ECO:0000313" key="1">
    <source>
        <dbReference type="EMBL" id="CAK8163431.1"/>
    </source>
</evidence>
<gene>
    <name evidence="1" type="ORF">CAXC1_40007</name>
</gene>
<dbReference type="PANTHER" id="PTHR32332:SF18">
    <property type="entry name" value="2-NITROPROPANE DIOXYGENASE"/>
    <property type="match status" value="1"/>
</dbReference>
<dbReference type="GO" id="GO:0004497">
    <property type="term" value="F:monooxygenase activity"/>
    <property type="evidence" value="ECO:0007669"/>
    <property type="project" value="UniProtKB-KW"/>
</dbReference>
<dbReference type="EMBL" id="CAWVOK010000030">
    <property type="protein sequence ID" value="CAK8163431.1"/>
    <property type="molecule type" value="Genomic_DNA"/>
</dbReference>
<dbReference type="InterPro" id="IPR013785">
    <property type="entry name" value="Aldolase_TIM"/>
</dbReference>
<dbReference type="RefSeq" id="WP_338364631.1">
    <property type="nucleotide sequence ID" value="NZ_CAWVOK010000030.1"/>
</dbReference>
<organism evidence="1 2">
    <name type="scientific">Candidatus Xenohaliotis californiensis</name>
    <dbReference type="NCBI Taxonomy" id="84677"/>
    <lineage>
        <taxon>Bacteria</taxon>
        <taxon>Pseudomonadati</taxon>
        <taxon>Pseudomonadota</taxon>
        <taxon>Alphaproteobacteria</taxon>
        <taxon>Rickettsiales</taxon>
        <taxon>Anaplasmataceae</taxon>
        <taxon>Candidatus Xenohaliotis</taxon>
    </lineage>
</organism>
<accession>A0ABM9N8Y0</accession>
<proteinExistence type="predicted"/>
<name>A0ABM9N8Y0_9RICK</name>
<dbReference type="PANTHER" id="PTHR32332">
    <property type="entry name" value="2-NITROPROPANE DIOXYGENASE"/>
    <property type="match status" value="1"/>
</dbReference>
<keyword evidence="2" id="KW-1185">Reference proteome</keyword>
<comment type="caution">
    <text evidence="1">The sequence shown here is derived from an EMBL/GenBank/DDBJ whole genome shotgun (WGS) entry which is preliminary data.</text>
</comment>
<dbReference type="Gene3D" id="3.20.20.70">
    <property type="entry name" value="Aldolase class I"/>
    <property type="match status" value="1"/>
</dbReference>
<dbReference type="Proteomes" id="UP001314181">
    <property type="component" value="Unassembled WGS sequence"/>
</dbReference>
<evidence type="ECO:0000313" key="2">
    <source>
        <dbReference type="Proteomes" id="UP001314181"/>
    </source>
</evidence>
<dbReference type="SUPFAM" id="SSF51412">
    <property type="entry name" value="Inosine monophosphate dehydrogenase (IMPDH)"/>
    <property type="match status" value="1"/>
</dbReference>
<keyword evidence="1" id="KW-0503">Monooxygenase</keyword>
<reference evidence="1 2" key="1">
    <citation type="submission" date="2024-01" db="EMBL/GenBank/DDBJ databases">
        <authorList>
            <person name="Kunselman E."/>
        </authorList>
    </citation>
    <scope>NUCLEOTIDE SEQUENCE [LARGE SCALE GENOMIC DNA]</scope>
    <source>
        <strain evidence="1">2 abalone samples</strain>
    </source>
</reference>
<keyword evidence="1" id="KW-0560">Oxidoreductase</keyword>
<sequence>MVKIINPIKLGGKEVLPIIEGGKGIGVSNGSSAGSFAAANAIGTFSGVCAEAIDENGKSIELKYSAKNRRDKHEEWVAYSVNGGISQAKIAHDISKGSGGLHINILWEMGSAQRILHGIMEKVSGFITGITCGAGMPFKLANIAAKYNVHYYPIVSSVRAFNVLWKRSYYKFSELLGGVVYEDPWLAGGHNGITNREDPLVKEAPIERLLSIRRSMNEYGLSDKPIIMAGGIWCLNELQHITDNNELAPIAFQFGTRPLLTKESPIPCSWKKKLLTIKQGDVSINRFSPTGFYASMVHNKFLDKLIQRSKRQIEFSKLPTKKMTVPFNTGHTGNERSIVYISDKDNIEMQKWYSSGFNVAMKTPDSTLVFTTPNEKREIVRDQINCVGCLGQCRFSNWRDAEPYTTNIKPDPRSFCISKTLREIIAYGDVENQLMFAGHNVYRFANDPFYKNNFIPTVKQLVDRIIEGM</sequence>
<protein>
    <submittedName>
        <fullName evidence="1">Nitronate monooxygenase</fullName>
    </submittedName>
</protein>